<evidence type="ECO:0000313" key="3">
    <source>
        <dbReference type="Proteomes" id="UP000237350"/>
    </source>
</evidence>
<comment type="caution">
    <text evidence="2">The sequence shown here is derived from an EMBL/GenBank/DDBJ whole genome shotgun (WGS) entry which is preliminary data.</text>
</comment>
<dbReference type="OrthoDB" id="9806525at2"/>
<dbReference type="EMBL" id="LPWH01000062">
    <property type="protein sequence ID" value="POR02196.1"/>
    <property type="molecule type" value="Genomic_DNA"/>
</dbReference>
<evidence type="ECO:0000259" key="1">
    <source>
        <dbReference type="Pfam" id="PF00535"/>
    </source>
</evidence>
<dbReference type="Pfam" id="PF00535">
    <property type="entry name" value="Glycos_transf_2"/>
    <property type="match status" value="1"/>
</dbReference>
<accession>A0A2S4JRQ6</accession>
<dbReference type="Proteomes" id="UP000237350">
    <property type="component" value="Unassembled WGS sequence"/>
</dbReference>
<gene>
    <name evidence="2" type="ORF">AU468_06290</name>
</gene>
<dbReference type="SUPFAM" id="SSF53448">
    <property type="entry name" value="Nucleotide-diphospho-sugar transferases"/>
    <property type="match status" value="1"/>
</dbReference>
<dbReference type="Gene3D" id="3.90.550.10">
    <property type="entry name" value="Spore Coat Polysaccharide Biosynthesis Protein SpsA, Chain A"/>
    <property type="match status" value="1"/>
</dbReference>
<keyword evidence="2" id="KW-0808">Transferase</keyword>
<evidence type="ECO:0000313" key="2">
    <source>
        <dbReference type="EMBL" id="POR02196.1"/>
    </source>
</evidence>
<keyword evidence="3" id="KW-1185">Reference proteome</keyword>
<sequence length="323" mass="36910">MRNLPPAPSPAISVIVPALNEARYLPVLLDSLEEQDFSDYEVILADAGSTDGTAEYARRRKCRVVPGGMPAAGRNAGAAVARGEFFFFVDADVRLPPGFLRRAHEEIEERFIDFATCEARPLSEVSLDKLLFSFASTITRLTLRTEPRSSGFCIIVSRRLFRRVGGFDETIRLGEDHAFGRAAVKYRPLEFLASVWAEVSVRRLEKEGRLAYALKAIHTDLHRRWVGEIRDDLIEYEFARYDELPVAGEEAPGETILARLDRFLLQADEGITALITSVRNRERDDARDESEADRALRERLHAQFRQISLQLRRRLRRRREKRP</sequence>
<dbReference type="GO" id="GO:0044010">
    <property type="term" value="P:single-species biofilm formation"/>
    <property type="evidence" value="ECO:0007669"/>
    <property type="project" value="TreeGrafter"/>
</dbReference>
<dbReference type="RefSeq" id="WP_103679979.1">
    <property type="nucleotide sequence ID" value="NZ_LPWH01000062.1"/>
</dbReference>
<dbReference type="GO" id="GO:0016740">
    <property type="term" value="F:transferase activity"/>
    <property type="evidence" value="ECO:0007669"/>
    <property type="project" value="UniProtKB-KW"/>
</dbReference>
<protein>
    <submittedName>
        <fullName evidence="2">Glycosyl transferase family 2</fullName>
    </submittedName>
</protein>
<dbReference type="InterPro" id="IPR001173">
    <property type="entry name" value="Glyco_trans_2-like"/>
</dbReference>
<name>A0A2S4JRQ6_9SPIO</name>
<organism evidence="2 3">
    <name type="scientific">Alkalispirochaeta sphaeroplastigenens</name>
    <dbReference type="NCBI Taxonomy" id="1187066"/>
    <lineage>
        <taxon>Bacteria</taxon>
        <taxon>Pseudomonadati</taxon>
        <taxon>Spirochaetota</taxon>
        <taxon>Spirochaetia</taxon>
        <taxon>Spirochaetales</taxon>
        <taxon>Spirochaetaceae</taxon>
        <taxon>Alkalispirochaeta</taxon>
    </lineage>
</organism>
<dbReference type="InterPro" id="IPR050834">
    <property type="entry name" value="Glycosyltransf_2"/>
</dbReference>
<dbReference type="AlphaFoldDB" id="A0A2S4JRQ6"/>
<dbReference type="InterPro" id="IPR029044">
    <property type="entry name" value="Nucleotide-diphossugar_trans"/>
</dbReference>
<dbReference type="PANTHER" id="PTHR43685">
    <property type="entry name" value="GLYCOSYLTRANSFERASE"/>
    <property type="match status" value="1"/>
</dbReference>
<feature type="domain" description="Glycosyltransferase 2-like" evidence="1">
    <location>
        <begin position="13"/>
        <end position="163"/>
    </location>
</feature>
<dbReference type="PANTHER" id="PTHR43685:SF2">
    <property type="entry name" value="GLYCOSYLTRANSFERASE 2-LIKE DOMAIN-CONTAINING PROTEIN"/>
    <property type="match status" value="1"/>
</dbReference>
<proteinExistence type="predicted"/>
<reference evidence="3" key="1">
    <citation type="submission" date="2015-12" db="EMBL/GenBank/DDBJ databases">
        <authorList>
            <person name="Lodha T.D."/>
            <person name="Chintalapati S."/>
            <person name="Chintalapati V.R."/>
            <person name="Sravanthi T."/>
        </authorList>
    </citation>
    <scope>NUCLEOTIDE SEQUENCE [LARGE SCALE GENOMIC DNA]</scope>
    <source>
        <strain evidence="3">JC133</strain>
    </source>
</reference>